<keyword evidence="6" id="KW-1185">Reference proteome</keyword>
<dbReference type="SUPFAM" id="SSF102705">
    <property type="entry name" value="NIF3 (NGG1p interacting factor 3)-like"/>
    <property type="match status" value="1"/>
</dbReference>
<keyword evidence="2 3" id="KW-0479">Metal-binding</keyword>
<feature type="region of interest" description="Disordered" evidence="4">
    <location>
        <begin position="259"/>
        <end position="306"/>
    </location>
</feature>
<dbReference type="OrthoDB" id="85198at2157"/>
<feature type="compositionally biased region" description="Basic and acidic residues" evidence="4">
    <location>
        <begin position="259"/>
        <end position="272"/>
    </location>
</feature>
<evidence type="ECO:0000313" key="5">
    <source>
        <dbReference type="EMBL" id="AKB74186.1"/>
    </source>
</evidence>
<feature type="binding site" evidence="3">
    <location>
        <position position="65"/>
    </location>
    <ligand>
        <name>a divalent metal cation</name>
        <dbReference type="ChEBI" id="CHEBI:60240"/>
        <label>1</label>
    </ligand>
</feature>
<dbReference type="InterPro" id="IPR036069">
    <property type="entry name" value="DUF34/NIF3_sf"/>
</dbReference>
<gene>
    <name evidence="5" type="ORF">MSLAZ_0925</name>
</gene>
<feature type="binding site" evidence="3">
    <location>
        <position position="215"/>
    </location>
    <ligand>
        <name>a divalent metal cation</name>
        <dbReference type="ChEBI" id="CHEBI:60240"/>
        <label>2</label>
    </ligand>
</feature>
<dbReference type="Gene3D" id="3.40.1390.30">
    <property type="entry name" value="NIF3 (NGG1p interacting factor 3)-like"/>
    <property type="match status" value="2"/>
</dbReference>
<evidence type="ECO:0000256" key="2">
    <source>
        <dbReference type="ARBA" id="ARBA00022723"/>
    </source>
</evidence>
<proteinExistence type="inferred from homology"/>
<protein>
    <submittedName>
        <fullName evidence="5">Metal-binding protein</fullName>
    </submittedName>
</protein>
<dbReference type="NCBIfam" id="TIGR00486">
    <property type="entry name" value="YbgI_SA1388"/>
    <property type="match status" value="1"/>
</dbReference>
<feature type="compositionally biased region" description="Basic and acidic residues" evidence="4">
    <location>
        <begin position="282"/>
        <end position="306"/>
    </location>
</feature>
<dbReference type="RefSeq" id="WP_048124951.1">
    <property type="nucleotide sequence ID" value="NZ_CP009515.1"/>
</dbReference>
<comment type="similarity">
    <text evidence="1">Belongs to the GTP cyclohydrolase I type 2/NIF3 family.</text>
</comment>
<dbReference type="FunFam" id="3.40.1390.30:FF:000001">
    <property type="entry name" value="GTP cyclohydrolase 1 type 2"/>
    <property type="match status" value="1"/>
</dbReference>
<evidence type="ECO:0000256" key="3">
    <source>
        <dbReference type="PIRSR" id="PIRSR602678-1"/>
    </source>
</evidence>
<dbReference type="PATRIC" id="fig|1434111.4.peg.1179"/>
<evidence type="ECO:0000313" key="6">
    <source>
        <dbReference type="Proteomes" id="UP000033072"/>
    </source>
</evidence>
<sequence length="306" mass="34300">MELKKIVQILEEIAPPELADDFDKGRIGLILGLEDDVSRIAVALDANSYVLKKAAEMRADMLITHHTLIFHPINIISKSLAASLRIALENGISLYSMHTNYDRAEGGINDVLAARLGLKNIRTSEIGRIGEIESCSSAELATHVSDCLQTPVMYAGEKEEIRKVMVIGGSCFRNEYLEIARENGVDAFISSELKHDILRTHEDLCLIDATHYATENPGMEALCARLRRLVGIEVEFIDQPSGFRAVNCRVDKNKVAPDMKEEKDSCKQEETGKGSLESILEEQSRNQIRSDYRRSLGNENHRRYLE</sequence>
<dbReference type="EMBL" id="CP009515">
    <property type="protein sequence ID" value="AKB74186.1"/>
    <property type="molecule type" value="Genomic_DNA"/>
</dbReference>
<evidence type="ECO:0000256" key="4">
    <source>
        <dbReference type="SAM" id="MobiDB-lite"/>
    </source>
</evidence>
<dbReference type="GO" id="GO:0046872">
    <property type="term" value="F:metal ion binding"/>
    <property type="evidence" value="ECO:0007669"/>
    <property type="project" value="UniProtKB-KW"/>
</dbReference>
<dbReference type="KEGG" id="mls:MSLAZ_0925"/>
<evidence type="ECO:0000256" key="1">
    <source>
        <dbReference type="ARBA" id="ARBA00006964"/>
    </source>
</evidence>
<name>A0A0E3S269_9EURY</name>
<dbReference type="Proteomes" id="UP000033072">
    <property type="component" value="Chromosome"/>
</dbReference>
<dbReference type="PANTHER" id="PTHR13799:SF14">
    <property type="entry name" value="GTP CYCLOHYDROLASE 1 TYPE 2 HOMOLOG"/>
    <property type="match status" value="1"/>
</dbReference>
<organism evidence="5 6">
    <name type="scientific">Methanosarcina lacustris Z-7289</name>
    <dbReference type="NCBI Taxonomy" id="1434111"/>
    <lineage>
        <taxon>Archaea</taxon>
        <taxon>Methanobacteriati</taxon>
        <taxon>Methanobacteriota</taxon>
        <taxon>Stenosarchaea group</taxon>
        <taxon>Methanomicrobia</taxon>
        <taxon>Methanosarcinales</taxon>
        <taxon>Methanosarcinaceae</taxon>
        <taxon>Methanosarcina</taxon>
    </lineage>
</organism>
<dbReference type="GeneID" id="24805642"/>
<feature type="binding site" evidence="3">
    <location>
        <position position="211"/>
    </location>
    <ligand>
        <name>a divalent metal cation</name>
        <dbReference type="ChEBI" id="CHEBI:60240"/>
        <label>1</label>
    </ligand>
</feature>
<reference evidence="5 6" key="1">
    <citation type="submission" date="2014-07" db="EMBL/GenBank/DDBJ databases">
        <title>Methanogenic archaea and the global carbon cycle.</title>
        <authorList>
            <person name="Henriksen J.R."/>
            <person name="Luke J."/>
            <person name="Reinhart S."/>
            <person name="Benedict M.N."/>
            <person name="Youngblut N.D."/>
            <person name="Metcalf M.E."/>
            <person name="Whitaker R.J."/>
            <person name="Metcalf W.W."/>
        </authorList>
    </citation>
    <scope>NUCLEOTIDE SEQUENCE [LARGE SCALE GENOMIC DNA]</scope>
    <source>
        <strain evidence="5 6">Z-7289</strain>
    </source>
</reference>
<dbReference type="PANTHER" id="PTHR13799">
    <property type="entry name" value="NGG1 INTERACTING FACTOR 3"/>
    <property type="match status" value="1"/>
</dbReference>
<dbReference type="STRING" id="1434111.MSLAZ_0925"/>
<dbReference type="GO" id="GO:0005737">
    <property type="term" value="C:cytoplasm"/>
    <property type="evidence" value="ECO:0007669"/>
    <property type="project" value="TreeGrafter"/>
</dbReference>
<dbReference type="InterPro" id="IPR002678">
    <property type="entry name" value="DUF34/NIF3"/>
</dbReference>
<feature type="binding site" evidence="3">
    <location>
        <position position="102"/>
    </location>
    <ligand>
        <name>a divalent metal cation</name>
        <dbReference type="ChEBI" id="CHEBI:60240"/>
        <label>1</label>
    </ligand>
</feature>
<accession>A0A0E3S269</accession>
<feature type="binding site" evidence="3">
    <location>
        <position position="66"/>
    </location>
    <ligand>
        <name>a divalent metal cation</name>
        <dbReference type="ChEBI" id="CHEBI:60240"/>
        <label>1</label>
    </ligand>
</feature>
<dbReference type="HOGENOM" id="CLU_037423_2_0_2"/>
<dbReference type="AlphaFoldDB" id="A0A0E3S269"/>
<dbReference type="Pfam" id="PF01784">
    <property type="entry name" value="DUF34_NIF3"/>
    <property type="match status" value="1"/>
</dbReference>